<gene>
    <name evidence="3" type="primary">lptC</name>
    <name evidence="3" type="ORF">I7X43_12255</name>
</gene>
<name>A0A931IWU3_9BURK</name>
<accession>A0A931IWU3</accession>
<dbReference type="AlphaFoldDB" id="A0A931IWU3"/>
<evidence type="ECO:0000313" key="4">
    <source>
        <dbReference type="Proteomes" id="UP000620139"/>
    </source>
</evidence>
<dbReference type="Proteomes" id="UP000620139">
    <property type="component" value="Unassembled WGS sequence"/>
</dbReference>
<reference evidence="3" key="1">
    <citation type="submission" date="2020-12" db="EMBL/GenBank/DDBJ databases">
        <title>The genome sequence of Inhella sp. 4Y17.</title>
        <authorList>
            <person name="Liu Y."/>
        </authorList>
    </citation>
    <scope>NUCLEOTIDE SEQUENCE</scope>
    <source>
        <strain evidence="3">4Y10</strain>
    </source>
</reference>
<dbReference type="GO" id="GO:0015221">
    <property type="term" value="F:lipopolysaccharide transmembrane transporter activity"/>
    <property type="evidence" value="ECO:0007669"/>
    <property type="project" value="InterPro"/>
</dbReference>
<sequence>MNAARPQGTGSGAPLAPLPPLAGRSKPPRGLWVWRLQAWLSHYLPLALLALGALFTAWLARQTPPVGAPTVERAVRTDPDYTMSGFEIHRFWPDGRQQAWLSGETLRHFPHNDTIEVDQLRLRWVDEAGRVMVALAQRGSGPAKGERLRLDGAVQVQRFAADAPEGAAAEWVLNTESLEAWGPEQRLFSRRPTQFQTESLQLQATGFEYQHRTGHVMFQGPNRTELQPRRTR</sequence>
<organism evidence="3 4">
    <name type="scientific">Inhella gelatinilytica</name>
    <dbReference type="NCBI Taxonomy" id="2795030"/>
    <lineage>
        <taxon>Bacteria</taxon>
        <taxon>Pseudomonadati</taxon>
        <taxon>Pseudomonadota</taxon>
        <taxon>Betaproteobacteria</taxon>
        <taxon>Burkholderiales</taxon>
        <taxon>Sphaerotilaceae</taxon>
        <taxon>Inhella</taxon>
    </lineage>
</organism>
<proteinExistence type="predicted"/>
<dbReference type="NCBIfam" id="TIGR04409">
    <property type="entry name" value="LptC_YrbK"/>
    <property type="match status" value="1"/>
</dbReference>
<dbReference type="InterPro" id="IPR010664">
    <property type="entry name" value="LipoPS_assembly_LptC-rel"/>
</dbReference>
<dbReference type="EMBL" id="JAEDAL010000006">
    <property type="protein sequence ID" value="MBH9553614.1"/>
    <property type="molecule type" value="Genomic_DNA"/>
</dbReference>
<evidence type="ECO:0000256" key="2">
    <source>
        <dbReference type="SAM" id="Phobius"/>
    </source>
</evidence>
<dbReference type="Pfam" id="PF06835">
    <property type="entry name" value="LptC"/>
    <property type="match status" value="1"/>
</dbReference>
<keyword evidence="4" id="KW-1185">Reference proteome</keyword>
<dbReference type="Gene3D" id="2.60.450.10">
    <property type="entry name" value="Lipopolysaccharide (LPS) transport protein A like domain"/>
    <property type="match status" value="1"/>
</dbReference>
<dbReference type="GO" id="GO:0005886">
    <property type="term" value="C:plasma membrane"/>
    <property type="evidence" value="ECO:0007669"/>
    <property type="project" value="InterPro"/>
</dbReference>
<keyword evidence="2" id="KW-0472">Membrane</keyword>
<feature type="region of interest" description="Disordered" evidence="1">
    <location>
        <begin position="1"/>
        <end position="21"/>
    </location>
</feature>
<feature type="transmembrane region" description="Helical" evidence="2">
    <location>
        <begin position="40"/>
        <end position="60"/>
    </location>
</feature>
<evidence type="ECO:0000256" key="1">
    <source>
        <dbReference type="SAM" id="MobiDB-lite"/>
    </source>
</evidence>
<dbReference type="RefSeq" id="WP_198101230.1">
    <property type="nucleotide sequence ID" value="NZ_JAEDAL010000006.1"/>
</dbReference>
<comment type="caution">
    <text evidence="3">The sequence shown here is derived from an EMBL/GenBank/DDBJ whole genome shotgun (WGS) entry which is preliminary data.</text>
</comment>
<dbReference type="InterPro" id="IPR026265">
    <property type="entry name" value="LptC"/>
</dbReference>
<keyword evidence="2" id="KW-0812">Transmembrane</keyword>
<evidence type="ECO:0000313" key="3">
    <source>
        <dbReference type="EMBL" id="MBH9553614.1"/>
    </source>
</evidence>
<keyword evidence="2" id="KW-1133">Transmembrane helix</keyword>
<protein>
    <submittedName>
        <fullName evidence="3">LPS export ABC transporter periplasmic protein LptC</fullName>
    </submittedName>
</protein>